<accession>A0A2T5G6Q5</accession>
<feature type="region of interest" description="Disordered" evidence="1">
    <location>
        <begin position="76"/>
        <end position="103"/>
    </location>
</feature>
<evidence type="ECO:0000313" key="3">
    <source>
        <dbReference type="Proteomes" id="UP000244180"/>
    </source>
</evidence>
<dbReference type="AlphaFoldDB" id="A0A2T5G6Q5"/>
<dbReference type="EMBL" id="PEBV01000034">
    <property type="protein sequence ID" value="PTQ51877.1"/>
    <property type="molecule type" value="Genomic_DNA"/>
</dbReference>
<evidence type="ECO:0000256" key="1">
    <source>
        <dbReference type="SAM" id="MobiDB-lite"/>
    </source>
</evidence>
<proteinExistence type="predicted"/>
<name>A0A2T5G6Q5_HYDSH</name>
<organism evidence="2 3">
    <name type="scientific">Hydrogenibacillus schlegelii</name>
    <name type="common">Bacillus schlegelii</name>
    <dbReference type="NCBI Taxonomy" id="1484"/>
    <lineage>
        <taxon>Bacteria</taxon>
        <taxon>Bacillati</taxon>
        <taxon>Bacillota</taxon>
        <taxon>Bacilli</taxon>
        <taxon>Bacillales</taxon>
        <taxon>Bacillales Family X. Incertae Sedis</taxon>
        <taxon>Hydrogenibacillus</taxon>
    </lineage>
</organism>
<sequence>MRGRHFPRPAFVKSHPQSPLSPIFHLLMHFYSTAPNATSQGESDMFHKVVTKLPHDCCKGVNENGNGAGCEEALFPRHRGPKKPPVPSTAGAHKGGPIDARLGAESFARRCKEKIKSTSPHTASEMS</sequence>
<evidence type="ECO:0000313" key="2">
    <source>
        <dbReference type="EMBL" id="PTQ51877.1"/>
    </source>
</evidence>
<reference evidence="2 3" key="1">
    <citation type="submission" date="2017-08" db="EMBL/GenBank/DDBJ databases">
        <title>Burning lignite coal seam in the remote Altai Mountains harbors a hydrogen-driven thermophilic microbial community.</title>
        <authorList>
            <person name="Kadnikov V.V."/>
            <person name="Mardanov A.V."/>
            <person name="Ivasenko D."/>
            <person name="Beletsky A.V."/>
            <person name="Karnachuk O.V."/>
            <person name="Ravin N.V."/>
        </authorList>
    </citation>
    <scope>NUCLEOTIDE SEQUENCE [LARGE SCALE GENOMIC DNA]</scope>
    <source>
        <strain evidence="2">AL33</strain>
    </source>
</reference>
<comment type="caution">
    <text evidence="2">The sequence shown here is derived from an EMBL/GenBank/DDBJ whole genome shotgun (WGS) entry which is preliminary data.</text>
</comment>
<gene>
    <name evidence="2" type="ORF">HSCHL_0996</name>
</gene>
<protein>
    <submittedName>
        <fullName evidence="2">Uncharacterized protein</fullName>
    </submittedName>
</protein>
<dbReference type="Proteomes" id="UP000244180">
    <property type="component" value="Unassembled WGS sequence"/>
</dbReference>